<dbReference type="PANTHER" id="PTHR30185">
    <property type="entry name" value="CRYPTIC BETA-GLUCOSIDE BGL OPERON ANTITERMINATOR"/>
    <property type="match status" value="1"/>
</dbReference>
<sequence>MVLDKRRAHLLSIIQQSDEPVPTKVLVERMNLSQRTIYYDLDQINSWLRTQKLEPIDSKHGQGLFLPPQSKSKLMLKQDESFEDWQYQLSKQERGVLIKAKILLEEQDATMKVFMDLTSMSRGTIAKEIKEIKQDFKDAGLELYYKKGSGYRLRGSEEAKRTMLSTILAAIFSHEDWQNVRNEVYKMIHPEASTWSSETDQRRVVREILFEAESDMGLTLTDEMVEILSLQILIVIKRIDLDEFIQVPRAEKEVLKQTDAFKAATLITQKLEAYKGVTFPEDETCFITMNLLGSKVQHDNFDHYTEQELSGLREVVRNMIDDFQLYSCVVFDDRRGLEENLISHIKPTYYRLKYGLHIVNDLAGSIQDTYPDIFHLTKRVIRHLELYVGKRVPEEEAAYITLHFGGWLSKEKKSVETKFRSIIVCENGIGTSNMLRTQLENLIAGLNVTATISMREYQTKHHSADVIFSTNYIKAKDIPVIHVPAILTNVEKERVMHRMNELFDPNAPGKAMTDHLIDLIKRHADVHQEDELKHELVRFLEQKTPQLKELRKPMLNELLTEETIVLKDSVDTWEEAIETASRPLIAQHSITPSYVKAMIENVKELGPYIVIAPGIAIPHARPETGVEELGMSFLRLKEPVYFSEKEKHRAQLIIVLAAIDNQTHLKALAQLTELLSNEENVEKLISTEDSNTVIDLINQTIEV</sequence>
<dbReference type="Pfam" id="PF00874">
    <property type="entry name" value="PRD"/>
    <property type="match status" value="2"/>
</dbReference>
<dbReference type="InterPro" id="IPR036388">
    <property type="entry name" value="WH-like_DNA-bd_sf"/>
</dbReference>
<dbReference type="GO" id="GO:0008982">
    <property type="term" value="F:protein-N(PI)-phosphohistidine-sugar phosphotransferase activity"/>
    <property type="evidence" value="ECO:0007669"/>
    <property type="project" value="InterPro"/>
</dbReference>
<dbReference type="Pfam" id="PF05043">
    <property type="entry name" value="Mga"/>
    <property type="match status" value="1"/>
</dbReference>
<dbReference type="InterPro" id="IPR003501">
    <property type="entry name" value="PTS_EIIB_2/3"/>
</dbReference>
<evidence type="ECO:0000256" key="4">
    <source>
        <dbReference type="ARBA" id="ARBA00023159"/>
    </source>
</evidence>
<dbReference type="InterPro" id="IPR036634">
    <property type="entry name" value="PRD_sf"/>
</dbReference>
<keyword evidence="1" id="KW-0808">Transferase</keyword>
<dbReference type="CDD" id="cd05568">
    <property type="entry name" value="PTS_IIB_bgl_like"/>
    <property type="match status" value="1"/>
</dbReference>
<evidence type="ECO:0000259" key="8">
    <source>
        <dbReference type="PROSITE" id="PS51372"/>
    </source>
</evidence>
<protein>
    <submittedName>
        <fullName evidence="9">Mannitol operon transcriptional antiterminator</fullName>
    </submittedName>
</protein>
<dbReference type="EMBL" id="FMAU01000001">
    <property type="protein sequence ID" value="SCB78959.1"/>
    <property type="molecule type" value="Genomic_DNA"/>
</dbReference>
<dbReference type="Gene3D" id="3.40.930.10">
    <property type="entry name" value="Mannitol-specific EII, Chain A"/>
    <property type="match status" value="1"/>
</dbReference>
<evidence type="ECO:0000256" key="1">
    <source>
        <dbReference type="ARBA" id="ARBA00022679"/>
    </source>
</evidence>
<evidence type="ECO:0000256" key="2">
    <source>
        <dbReference type="ARBA" id="ARBA00022737"/>
    </source>
</evidence>
<dbReference type="GO" id="GO:0009401">
    <property type="term" value="P:phosphoenolpyruvate-dependent sugar phosphotransferase system"/>
    <property type="evidence" value="ECO:0007669"/>
    <property type="project" value="InterPro"/>
</dbReference>
<dbReference type="InterPro" id="IPR007737">
    <property type="entry name" value="Mga_HTH"/>
</dbReference>
<evidence type="ECO:0000259" key="6">
    <source>
        <dbReference type="PROSITE" id="PS51094"/>
    </source>
</evidence>
<dbReference type="CDD" id="cd00211">
    <property type="entry name" value="PTS_IIA_fru"/>
    <property type="match status" value="1"/>
</dbReference>
<dbReference type="SUPFAM" id="SSF52794">
    <property type="entry name" value="PTS system IIB component-like"/>
    <property type="match status" value="1"/>
</dbReference>
<feature type="domain" description="PTS EIIB type-2" evidence="7">
    <location>
        <begin position="419"/>
        <end position="507"/>
    </location>
</feature>
<evidence type="ECO:0000313" key="10">
    <source>
        <dbReference type="Proteomes" id="UP000181997"/>
    </source>
</evidence>
<dbReference type="InterPro" id="IPR013196">
    <property type="entry name" value="HTH_11"/>
</dbReference>
<feature type="domain" description="PRD" evidence="8">
    <location>
        <begin position="196"/>
        <end position="301"/>
    </location>
</feature>
<reference evidence="10" key="1">
    <citation type="submission" date="2016-08" db="EMBL/GenBank/DDBJ databases">
        <authorList>
            <person name="Varghese N."/>
            <person name="Submissions Spin"/>
        </authorList>
    </citation>
    <scope>NUCLEOTIDE SEQUENCE [LARGE SCALE GENOMIC DNA]</scope>
    <source>
        <strain evidence="10">SGD-1123</strain>
    </source>
</reference>
<dbReference type="SUPFAM" id="SSF63520">
    <property type="entry name" value="PTS-regulatory domain, PRD"/>
    <property type="match status" value="2"/>
</dbReference>
<dbReference type="PROSITE" id="PS00372">
    <property type="entry name" value="PTS_EIIA_TYPE_2_HIS"/>
    <property type="match status" value="1"/>
</dbReference>
<evidence type="ECO:0000313" key="9">
    <source>
        <dbReference type="EMBL" id="SCB78959.1"/>
    </source>
</evidence>
<dbReference type="InterPro" id="IPR016152">
    <property type="entry name" value="PTrfase/Anion_transptr"/>
</dbReference>
<keyword evidence="3" id="KW-0805">Transcription regulation</keyword>
<dbReference type="Pfam" id="PF02302">
    <property type="entry name" value="PTS_IIB"/>
    <property type="match status" value="1"/>
</dbReference>
<dbReference type="AlphaFoldDB" id="A0A0V8HL65"/>
<dbReference type="SUPFAM" id="SSF55804">
    <property type="entry name" value="Phoshotransferase/anion transport protein"/>
    <property type="match status" value="1"/>
</dbReference>
<dbReference type="Gene3D" id="1.10.10.10">
    <property type="entry name" value="Winged helix-like DNA-binding domain superfamily/Winged helix DNA-binding domain"/>
    <property type="match status" value="1"/>
</dbReference>
<dbReference type="Pfam" id="PF08279">
    <property type="entry name" value="HTH_11"/>
    <property type="match status" value="1"/>
</dbReference>
<evidence type="ECO:0000256" key="5">
    <source>
        <dbReference type="ARBA" id="ARBA00023163"/>
    </source>
</evidence>
<evidence type="ECO:0000259" key="7">
    <source>
        <dbReference type="PROSITE" id="PS51099"/>
    </source>
</evidence>
<evidence type="ECO:0000256" key="3">
    <source>
        <dbReference type="ARBA" id="ARBA00023015"/>
    </source>
</evidence>
<feature type="domain" description="PTS EIIA type-2" evidence="6">
    <location>
        <begin position="557"/>
        <end position="700"/>
    </location>
</feature>
<keyword evidence="4" id="KW-0010">Activator</keyword>
<accession>A0A0V8HL65</accession>
<dbReference type="InterPro" id="IPR002178">
    <property type="entry name" value="PTS_EIIA_type-2_dom"/>
</dbReference>
<keyword evidence="2" id="KW-0677">Repeat</keyword>
<proteinExistence type="predicted"/>
<feature type="domain" description="PRD" evidence="8">
    <location>
        <begin position="307"/>
        <end position="414"/>
    </location>
</feature>
<dbReference type="Gene3D" id="3.40.50.2300">
    <property type="match status" value="1"/>
</dbReference>
<gene>
    <name evidence="9" type="ORF">GA0061094_0510</name>
</gene>
<keyword evidence="5" id="KW-0804">Transcription</keyword>
<dbReference type="InterPro" id="IPR036095">
    <property type="entry name" value="PTS_EIIB-like_sf"/>
</dbReference>
<dbReference type="GO" id="GO:0006355">
    <property type="term" value="P:regulation of DNA-templated transcription"/>
    <property type="evidence" value="ECO:0007669"/>
    <property type="project" value="InterPro"/>
</dbReference>
<dbReference type="Gene3D" id="1.10.1790.10">
    <property type="entry name" value="PRD domain"/>
    <property type="match status" value="2"/>
</dbReference>
<dbReference type="PROSITE" id="PS51099">
    <property type="entry name" value="PTS_EIIB_TYPE_2"/>
    <property type="match status" value="1"/>
</dbReference>
<keyword evidence="10" id="KW-1185">Reference proteome</keyword>
<organism evidence="9 10">
    <name type="scientific">[Bacillus] enclensis</name>
    <dbReference type="NCBI Taxonomy" id="1402860"/>
    <lineage>
        <taxon>Bacteria</taxon>
        <taxon>Bacillati</taxon>
        <taxon>Bacillota</taxon>
        <taxon>Bacilli</taxon>
        <taxon>Bacillales</taxon>
        <taxon>Bacillaceae</taxon>
        <taxon>Rossellomorea</taxon>
    </lineage>
</organism>
<dbReference type="SUPFAM" id="SSF46785">
    <property type="entry name" value="Winged helix' DNA-binding domain"/>
    <property type="match status" value="1"/>
</dbReference>
<dbReference type="InterPro" id="IPR050661">
    <property type="entry name" value="BglG_antiterminators"/>
</dbReference>
<dbReference type="InterPro" id="IPR011608">
    <property type="entry name" value="PRD"/>
</dbReference>
<dbReference type="InterPro" id="IPR036390">
    <property type="entry name" value="WH_DNA-bd_sf"/>
</dbReference>
<dbReference type="PROSITE" id="PS51372">
    <property type="entry name" value="PRD_2"/>
    <property type="match status" value="2"/>
</dbReference>
<dbReference type="Proteomes" id="UP000181997">
    <property type="component" value="Unassembled WGS sequence"/>
</dbReference>
<name>A0A0V8HL65_9BACI</name>
<dbReference type="Pfam" id="PF00359">
    <property type="entry name" value="PTS_EIIA_2"/>
    <property type="match status" value="1"/>
</dbReference>
<dbReference type="RefSeq" id="WP_058297395.1">
    <property type="nucleotide sequence ID" value="NZ_FMAU01000001.1"/>
</dbReference>
<dbReference type="PANTHER" id="PTHR30185:SF9">
    <property type="entry name" value="MANNITOL-SPECIFIC PHOSPHOTRANSFERASE ENZYME IIA COMPONENT"/>
    <property type="match status" value="1"/>
</dbReference>
<dbReference type="PROSITE" id="PS51094">
    <property type="entry name" value="PTS_EIIA_TYPE_2"/>
    <property type="match status" value="1"/>
</dbReference>
<dbReference type="InterPro" id="IPR013011">
    <property type="entry name" value="PTS_EIIB_2"/>
</dbReference>